<keyword evidence="3" id="KW-1185">Reference proteome</keyword>
<dbReference type="EMBL" id="BMAT01004924">
    <property type="protein sequence ID" value="GFR83628.1"/>
    <property type="molecule type" value="Genomic_DNA"/>
</dbReference>
<evidence type="ECO:0000313" key="3">
    <source>
        <dbReference type="Proteomes" id="UP000762676"/>
    </source>
</evidence>
<feature type="non-terminal residue" evidence="2">
    <location>
        <position position="97"/>
    </location>
</feature>
<organism evidence="2 3">
    <name type="scientific">Elysia marginata</name>
    <dbReference type="NCBI Taxonomy" id="1093978"/>
    <lineage>
        <taxon>Eukaryota</taxon>
        <taxon>Metazoa</taxon>
        <taxon>Spiralia</taxon>
        <taxon>Lophotrochozoa</taxon>
        <taxon>Mollusca</taxon>
        <taxon>Gastropoda</taxon>
        <taxon>Heterobranchia</taxon>
        <taxon>Euthyneura</taxon>
        <taxon>Panpulmonata</taxon>
        <taxon>Sacoglossa</taxon>
        <taxon>Placobranchoidea</taxon>
        <taxon>Plakobranchidae</taxon>
        <taxon>Elysia</taxon>
    </lineage>
</organism>
<comment type="caution">
    <text evidence="2">The sequence shown here is derived from an EMBL/GenBank/DDBJ whole genome shotgun (WGS) entry which is preliminary data.</text>
</comment>
<gene>
    <name evidence="2" type="ORF">ElyMa_002396900</name>
</gene>
<dbReference type="AlphaFoldDB" id="A0AAV4GF45"/>
<name>A0AAV4GF45_9GAST</name>
<protein>
    <submittedName>
        <fullName evidence="2">Uncharacterized protein</fullName>
    </submittedName>
</protein>
<evidence type="ECO:0000256" key="1">
    <source>
        <dbReference type="SAM" id="MobiDB-lite"/>
    </source>
</evidence>
<reference evidence="2 3" key="1">
    <citation type="journal article" date="2021" name="Elife">
        <title>Chloroplast acquisition without the gene transfer in kleptoplastic sea slugs, Plakobranchus ocellatus.</title>
        <authorList>
            <person name="Maeda T."/>
            <person name="Takahashi S."/>
            <person name="Yoshida T."/>
            <person name="Shimamura S."/>
            <person name="Takaki Y."/>
            <person name="Nagai Y."/>
            <person name="Toyoda A."/>
            <person name="Suzuki Y."/>
            <person name="Arimoto A."/>
            <person name="Ishii H."/>
            <person name="Satoh N."/>
            <person name="Nishiyama T."/>
            <person name="Hasebe M."/>
            <person name="Maruyama T."/>
            <person name="Minagawa J."/>
            <person name="Obokata J."/>
            <person name="Shigenobu S."/>
        </authorList>
    </citation>
    <scope>NUCLEOTIDE SEQUENCE [LARGE SCALE GENOMIC DNA]</scope>
</reference>
<evidence type="ECO:0000313" key="2">
    <source>
        <dbReference type="EMBL" id="GFR83628.1"/>
    </source>
</evidence>
<proteinExistence type="predicted"/>
<sequence length="97" mass="11022">MEQTYTEIRHKKRVAALVAVWVSDVESSVGFTADDWLTSPVSPWTILEFLSYRIRPIEQADNAMSPISSRNQGKQPNLQRHTTLQTPLNLRSVPSVK</sequence>
<accession>A0AAV4GF45</accession>
<feature type="region of interest" description="Disordered" evidence="1">
    <location>
        <begin position="61"/>
        <end position="97"/>
    </location>
</feature>
<dbReference type="Proteomes" id="UP000762676">
    <property type="component" value="Unassembled WGS sequence"/>
</dbReference>
<feature type="compositionally biased region" description="Polar residues" evidence="1">
    <location>
        <begin position="65"/>
        <end position="89"/>
    </location>
</feature>